<dbReference type="STRING" id="1197717.BED41_10710"/>
<feature type="binding site" evidence="9">
    <location>
        <position position="102"/>
    </location>
    <ligand>
        <name>FMN</name>
        <dbReference type="ChEBI" id="CHEBI:58210"/>
    </ligand>
</feature>
<evidence type="ECO:0000256" key="5">
    <source>
        <dbReference type="ARBA" id="ARBA00022630"/>
    </source>
</evidence>
<feature type="binding site" evidence="9">
    <location>
        <begin position="268"/>
        <end position="269"/>
    </location>
    <ligand>
        <name>FMN</name>
        <dbReference type="ChEBI" id="CHEBI:58210"/>
    </ligand>
</feature>
<keyword evidence="7 9" id="KW-0665">Pyrimidine biosynthesis</keyword>
<evidence type="ECO:0000256" key="7">
    <source>
        <dbReference type="ARBA" id="ARBA00022975"/>
    </source>
</evidence>
<feature type="binding site" evidence="9">
    <location>
        <begin position="72"/>
        <end position="76"/>
    </location>
    <ligand>
        <name>substrate</name>
    </ligand>
</feature>
<evidence type="ECO:0000256" key="1">
    <source>
        <dbReference type="ARBA" id="ARBA00004496"/>
    </source>
</evidence>
<feature type="binding site" evidence="9">
    <location>
        <position position="220"/>
    </location>
    <ligand>
        <name>FMN</name>
        <dbReference type="ChEBI" id="CHEBI:58210"/>
    </ligand>
</feature>
<gene>
    <name evidence="9" type="primary">pyrD</name>
    <name evidence="11" type="ORF">BED41_10710</name>
</gene>
<keyword evidence="4 9" id="KW-0963">Cytoplasm</keyword>
<feature type="binding site" evidence="9">
    <location>
        <position position="168"/>
    </location>
    <ligand>
        <name>FMN</name>
        <dbReference type="ChEBI" id="CHEBI:58210"/>
    </ligand>
</feature>
<dbReference type="GO" id="GO:0004152">
    <property type="term" value="F:dihydroorotate dehydrogenase activity"/>
    <property type="evidence" value="ECO:0007669"/>
    <property type="project" value="UniProtKB-UniRule"/>
</dbReference>
<dbReference type="Proteomes" id="UP000093044">
    <property type="component" value="Chromosome"/>
</dbReference>
<feature type="binding site" evidence="9">
    <location>
        <position position="48"/>
    </location>
    <ligand>
        <name>substrate</name>
    </ligand>
</feature>
<keyword evidence="8 9" id="KW-0560">Oxidoreductase</keyword>
<feature type="binding site" evidence="9">
    <location>
        <begin position="195"/>
        <end position="196"/>
    </location>
    <ligand>
        <name>substrate</name>
    </ligand>
</feature>
<dbReference type="GO" id="GO:0005737">
    <property type="term" value="C:cytoplasm"/>
    <property type="evidence" value="ECO:0007669"/>
    <property type="project" value="UniProtKB-SubCell"/>
</dbReference>
<dbReference type="InterPro" id="IPR005720">
    <property type="entry name" value="Dihydroorotate_DH_cat"/>
</dbReference>
<feature type="domain" description="Dihydroorotate dehydrogenase catalytic" evidence="10">
    <location>
        <begin position="9"/>
        <end position="288"/>
    </location>
</feature>
<dbReference type="PANTHER" id="PTHR48109">
    <property type="entry name" value="DIHYDROOROTATE DEHYDROGENASE (QUINONE), MITOCHONDRIAL-RELATED"/>
    <property type="match status" value="1"/>
</dbReference>
<comment type="pathway">
    <text evidence="2 9">Pyrimidine metabolism; UMP biosynthesis via de novo pathway.</text>
</comment>
<dbReference type="AlphaFoldDB" id="A0A1B2I6C7"/>
<dbReference type="Pfam" id="PF01180">
    <property type="entry name" value="DHO_dh"/>
    <property type="match status" value="1"/>
</dbReference>
<evidence type="ECO:0000256" key="9">
    <source>
        <dbReference type="HAMAP-Rule" id="MF_00224"/>
    </source>
</evidence>
<feature type="binding site" evidence="9">
    <location>
        <begin position="246"/>
        <end position="247"/>
    </location>
    <ligand>
        <name>FMN</name>
        <dbReference type="ChEBI" id="CHEBI:58210"/>
    </ligand>
</feature>
<sequence length="307" mass="32293">MSMTTDISVRIGSLRLESPVIPASGVWPYAPEFWREPKLNGIGALCTKAISLEPRRGNRGVRVWETPSGLLNSIGLQNCGVREFAEHYGELVRSCPRPVIANVVMERPAETQETLRVLEDMEGIAAAELNISCPNVDGEGMAWGVECASAAEAVRAARKIWRGPLWVKMTPQAADPAAVARVIESEGADAIVCANTWLGMAVDMATGKPAFDRVVAGLSGPAVFPLSLRMVWQVAGAVSIPVVGCGGVTTASDGMGMTVAGASAVEVGSAFFNNISAGEAICAGLPELIARYKAERLAELVGFARLG</sequence>
<comment type="similarity">
    <text evidence="3 9">Belongs to the dihydroorotate dehydrogenase family. Type 1 subfamily.</text>
</comment>
<name>A0A1B2I6C7_9BACT</name>
<dbReference type="PANTHER" id="PTHR48109:SF1">
    <property type="entry name" value="DIHYDROOROTATE DEHYDROGENASE (FUMARATE)"/>
    <property type="match status" value="1"/>
</dbReference>
<dbReference type="HAMAP" id="MF_00224">
    <property type="entry name" value="DHO_dh_type1"/>
    <property type="match status" value="1"/>
</dbReference>
<dbReference type="InterPro" id="IPR050074">
    <property type="entry name" value="DHO_dehydrogenase"/>
</dbReference>
<organism evidence="11 12">
    <name type="scientific">Cloacibacillus porcorum</name>
    <dbReference type="NCBI Taxonomy" id="1197717"/>
    <lineage>
        <taxon>Bacteria</taxon>
        <taxon>Thermotogati</taxon>
        <taxon>Synergistota</taxon>
        <taxon>Synergistia</taxon>
        <taxon>Synergistales</taxon>
        <taxon>Synergistaceae</taxon>
        <taxon>Cloacibacillus</taxon>
    </lineage>
</organism>
<comment type="caution">
    <text evidence="9">Lacks conserved residue(s) required for the propagation of feature annotation.</text>
</comment>
<dbReference type="InterPro" id="IPR013785">
    <property type="entry name" value="Aldolase_TIM"/>
</dbReference>
<evidence type="ECO:0000256" key="8">
    <source>
        <dbReference type="ARBA" id="ARBA00023002"/>
    </source>
</evidence>
<comment type="cofactor">
    <cofactor evidence="9">
        <name>FMN</name>
        <dbReference type="ChEBI" id="CHEBI:58210"/>
    </cofactor>
    <text evidence="9">Binds 1 FMN per subunit.</text>
</comment>
<evidence type="ECO:0000256" key="4">
    <source>
        <dbReference type="ARBA" id="ARBA00022490"/>
    </source>
</evidence>
<evidence type="ECO:0000313" key="11">
    <source>
        <dbReference type="EMBL" id="ANZ45497.1"/>
    </source>
</evidence>
<dbReference type="KEGG" id="cpor:BED41_10710"/>
<evidence type="ECO:0000313" key="12">
    <source>
        <dbReference type="Proteomes" id="UP000093044"/>
    </source>
</evidence>
<evidence type="ECO:0000256" key="6">
    <source>
        <dbReference type="ARBA" id="ARBA00022643"/>
    </source>
</evidence>
<evidence type="ECO:0000259" key="10">
    <source>
        <dbReference type="Pfam" id="PF01180"/>
    </source>
</evidence>
<accession>A0A1B2I6C7</accession>
<reference evidence="11" key="1">
    <citation type="submission" date="2016-08" db="EMBL/GenBank/DDBJ databases">
        <title>Complete genome of Cloacibacillus porcorum.</title>
        <authorList>
            <person name="Looft T."/>
            <person name="Bayles D.O."/>
            <person name="Alt D.P."/>
        </authorList>
    </citation>
    <scope>NUCLEOTIDE SEQUENCE [LARGE SCALE GENOMIC DNA]</scope>
    <source>
        <strain evidence="11">CL-84</strain>
    </source>
</reference>
<feature type="active site" description="Nucleophile" evidence="9">
    <location>
        <position position="133"/>
    </location>
</feature>
<dbReference type="InterPro" id="IPR024920">
    <property type="entry name" value="Dihydroorotate_DH_1"/>
</dbReference>
<dbReference type="EC" id="1.3.-.-" evidence="9"/>
<dbReference type="InterPro" id="IPR012135">
    <property type="entry name" value="Dihydroorotate_DH_1_2"/>
</dbReference>
<proteinExistence type="inferred from homology"/>
<comment type="function">
    <text evidence="9">Catalyzes the conversion of dihydroorotate to orotate.</text>
</comment>
<dbReference type="SUPFAM" id="SSF51395">
    <property type="entry name" value="FMN-linked oxidoreductases"/>
    <property type="match status" value="1"/>
</dbReference>
<keyword evidence="12" id="KW-1185">Reference proteome</keyword>
<evidence type="ECO:0000256" key="3">
    <source>
        <dbReference type="ARBA" id="ARBA00008008"/>
    </source>
</evidence>
<dbReference type="UniPathway" id="UPA00070"/>
<feature type="binding site" evidence="9">
    <location>
        <position position="24"/>
    </location>
    <ligand>
        <name>FMN</name>
        <dbReference type="ChEBI" id="CHEBI:58210"/>
    </ligand>
</feature>
<dbReference type="GO" id="GO:0044205">
    <property type="term" value="P:'de novo' UMP biosynthetic process"/>
    <property type="evidence" value="ECO:0007669"/>
    <property type="project" value="UniProtKB-UniRule"/>
</dbReference>
<feature type="binding site" evidence="9">
    <location>
        <begin position="48"/>
        <end position="49"/>
    </location>
    <ligand>
        <name>FMN</name>
        <dbReference type="ChEBI" id="CHEBI:58210"/>
    </ligand>
</feature>
<keyword evidence="5 9" id="KW-0285">Flavoprotein</keyword>
<protein>
    <recommendedName>
        <fullName evidence="9">Dihydroorotate dehydrogenase</fullName>
        <shortName evidence="9">DHOD</shortName>
        <shortName evidence="9">DHODase</shortName>
        <shortName evidence="9">DHOdehase</shortName>
        <ecNumber evidence="9">1.3.-.-</ecNumber>
    </recommendedName>
</protein>
<dbReference type="Gene3D" id="3.20.20.70">
    <property type="entry name" value="Aldolase class I"/>
    <property type="match status" value="1"/>
</dbReference>
<dbReference type="NCBIfam" id="NF005574">
    <property type="entry name" value="PRK07259.1"/>
    <property type="match status" value="1"/>
</dbReference>
<feature type="binding site" evidence="9">
    <location>
        <position position="130"/>
    </location>
    <ligand>
        <name>substrate</name>
    </ligand>
</feature>
<dbReference type="EMBL" id="CP016757">
    <property type="protein sequence ID" value="ANZ45497.1"/>
    <property type="molecule type" value="Genomic_DNA"/>
</dbReference>
<dbReference type="PIRSF" id="PIRSF000164">
    <property type="entry name" value="DHO_oxidase"/>
    <property type="match status" value="1"/>
</dbReference>
<keyword evidence="6 9" id="KW-0288">FMN</keyword>
<comment type="subcellular location">
    <subcellularLocation>
        <location evidence="1 9">Cytoplasm</location>
    </subcellularLocation>
</comment>
<feature type="binding site" evidence="9">
    <location>
        <position position="130"/>
    </location>
    <ligand>
        <name>FMN</name>
        <dbReference type="ChEBI" id="CHEBI:58210"/>
    </ligand>
</feature>
<evidence type="ECO:0000256" key="2">
    <source>
        <dbReference type="ARBA" id="ARBA00004725"/>
    </source>
</evidence>
<comment type="catalytic activity">
    <reaction evidence="9">
        <text>(S)-dihydroorotate + A = orotate + AH2</text>
        <dbReference type="Rhea" id="RHEA:18073"/>
        <dbReference type="ChEBI" id="CHEBI:13193"/>
        <dbReference type="ChEBI" id="CHEBI:17499"/>
        <dbReference type="ChEBI" id="CHEBI:30839"/>
        <dbReference type="ChEBI" id="CHEBI:30864"/>
    </reaction>
</comment>
<dbReference type="GO" id="GO:0006207">
    <property type="term" value="P:'de novo' pyrimidine nucleobase biosynthetic process"/>
    <property type="evidence" value="ECO:0007669"/>
    <property type="project" value="TreeGrafter"/>
</dbReference>